<dbReference type="KEGG" id="nsr:NS506_03696"/>
<keyword evidence="1" id="KW-0472">Membrane</keyword>
<accession>A0A0B8NBQ2</accession>
<dbReference type="Pfam" id="PF02470">
    <property type="entry name" value="MlaD"/>
    <property type="match status" value="1"/>
</dbReference>
<evidence type="ECO:0000313" key="6">
    <source>
        <dbReference type="Proteomes" id="UP000037179"/>
    </source>
</evidence>
<dbReference type="AlphaFoldDB" id="A0A0B8NBQ2"/>
<proteinExistence type="predicted"/>
<feature type="domain" description="Mce/MlaD" evidence="2">
    <location>
        <begin position="36"/>
        <end position="110"/>
    </location>
</feature>
<evidence type="ECO:0000313" key="5">
    <source>
        <dbReference type="EMBL" id="GAP31585.1"/>
    </source>
</evidence>
<evidence type="ECO:0000259" key="2">
    <source>
        <dbReference type="Pfam" id="PF02470"/>
    </source>
</evidence>
<dbReference type="Proteomes" id="UP000180166">
    <property type="component" value="Chromosome"/>
</dbReference>
<name>A0A0B8NBQ2_9NOCA</name>
<keyword evidence="1" id="KW-0812">Transmembrane</keyword>
<organism evidence="5 6">
    <name type="scientific">Nocardia seriolae</name>
    <dbReference type="NCBI Taxonomy" id="37332"/>
    <lineage>
        <taxon>Bacteria</taxon>
        <taxon>Bacillati</taxon>
        <taxon>Actinomycetota</taxon>
        <taxon>Actinomycetes</taxon>
        <taxon>Mycobacteriales</taxon>
        <taxon>Nocardiaceae</taxon>
        <taxon>Nocardia</taxon>
    </lineage>
</organism>
<evidence type="ECO:0000313" key="7">
    <source>
        <dbReference type="Proteomes" id="UP000180166"/>
    </source>
</evidence>
<dbReference type="PANTHER" id="PTHR33371">
    <property type="entry name" value="INTERMEMBRANE PHOSPHOLIPID TRANSPORT SYSTEM BINDING PROTEIN MLAD-RELATED"/>
    <property type="match status" value="1"/>
</dbReference>
<reference evidence="4 7" key="3">
    <citation type="submission" date="2016-10" db="EMBL/GenBank/DDBJ databases">
        <title>Genome sequence of Nocardia seriolae strain EM150506, isolated from Anguila japonica.</title>
        <authorList>
            <person name="Han H.-J."/>
        </authorList>
    </citation>
    <scope>NUCLEOTIDE SEQUENCE [LARGE SCALE GENOMIC DNA]</scope>
    <source>
        <strain evidence="4 7">EM150506</strain>
    </source>
</reference>
<dbReference type="InterPro" id="IPR003399">
    <property type="entry name" value="Mce/MlaD"/>
</dbReference>
<reference evidence="6" key="1">
    <citation type="submission" date="2015-07" db="EMBL/GenBank/DDBJ databases">
        <title>Nocardia seriolae U-1 whole genome shotgun sequence.</title>
        <authorList>
            <person name="Imajoh M."/>
            <person name="Fukumoto Y."/>
            <person name="Sukeda M."/>
            <person name="Yamane J."/>
            <person name="Yamasaki K."/>
            <person name="Shimizu M."/>
            <person name="Ohnishi K."/>
            <person name="Oshima S."/>
        </authorList>
    </citation>
    <scope>NUCLEOTIDE SEQUENCE [LARGE SCALE GENOMIC DNA]</scope>
    <source>
        <strain evidence="6">U-1</strain>
    </source>
</reference>
<dbReference type="OrthoDB" id="338143at2"/>
<keyword evidence="6" id="KW-1185">Reference proteome</keyword>
<dbReference type="Proteomes" id="UP000037179">
    <property type="component" value="Unassembled WGS sequence"/>
</dbReference>
<dbReference type="GeneID" id="93376237"/>
<dbReference type="InterPro" id="IPR024516">
    <property type="entry name" value="Mce_C"/>
</dbReference>
<dbReference type="RefSeq" id="WP_033090161.1">
    <property type="nucleotide sequence ID" value="NZ_AP017900.1"/>
</dbReference>
<feature type="transmembrane region" description="Helical" evidence="1">
    <location>
        <begin position="6"/>
        <end position="28"/>
    </location>
</feature>
<keyword evidence="1" id="KW-1133">Transmembrane helix</keyword>
<dbReference type="PANTHER" id="PTHR33371:SF17">
    <property type="entry name" value="MCE-FAMILY PROTEIN MCE1B"/>
    <property type="match status" value="1"/>
</dbReference>
<protein>
    <submittedName>
        <fullName evidence="5">Mce family protein</fullName>
    </submittedName>
</protein>
<dbReference type="GO" id="GO:0005576">
    <property type="term" value="C:extracellular region"/>
    <property type="evidence" value="ECO:0007669"/>
    <property type="project" value="TreeGrafter"/>
</dbReference>
<evidence type="ECO:0000313" key="4">
    <source>
        <dbReference type="EMBL" id="APA97746.1"/>
    </source>
</evidence>
<sequence length="333" mass="35402">MRTPALLLRVGTAVVLMTLVLIGVFRVVERPVSGETDTYTALFTDANGVRTGDDVRLYGVQVGKVEAVGLSGSLARVRFTVSRDHPVFANTKIAVRFQNLTGFRYLDLEQPAQPTGRRAPEDTFTVAETVPAFDITTLFKGLQPVLAQMAPDDLNQFATSVLALIQGDGTGLGPALGGIEKLSRYATDRQAVLSTLVANLSQISEHMGGKSGNAIKLLTNMTDLFVTISDKLPGLISFSATIPPVLQPLRDLLTVLGVTGARDRDLDTVLKQAFPNPQQAVAVFDHLPGLIQAMTAAVPGGPDAPLTCSHGPATAPEPLRLLIAGQRITLCQN</sequence>
<feature type="domain" description="Mammalian cell entry C-terminal" evidence="3">
    <location>
        <begin position="120"/>
        <end position="235"/>
    </location>
</feature>
<evidence type="ECO:0000259" key="3">
    <source>
        <dbReference type="Pfam" id="PF11887"/>
    </source>
</evidence>
<dbReference type="InterPro" id="IPR052336">
    <property type="entry name" value="MlaD_Phospholipid_Transporter"/>
</dbReference>
<gene>
    <name evidence="4" type="ORF">NS506_03696</name>
    <name evidence="5" type="ORF">NSK11_contig00119-0021</name>
</gene>
<dbReference type="Pfam" id="PF11887">
    <property type="entry name" value="Mce4_CUP1"/>
    <property type="match status" value="1"/>
</dbReference>
<evidence type="ECO:0000256" key="1">
    <source>
        <dbReference type="SAM" id="Phobius"/>
    </source>
</evidence>
<dbReference type="EMBL" id="CP017839">
    <property type="protein sequence ID" value="APA97746.1"/>
    <property type="molecule type" value="Genomic_DNA"/>
</dbReference>
<dbReference type="EMBL" id="BBYQ01000119">
    <property type="protein sequence ID" value="GAP31585.1"/>
    <property type="molecule type" value="Genomic_DNA"/>
</dbReference>
<reference evidence="5 6" key="2">
    <citation type="journal article" date="2016" name="Genome Announc.">
        <title>Draft Genome Sequence of Erythromycin- and Oxytetracycline-Sensitive Nocardia seriolae Strain U-1 (NBRC 110359).</title>
        <authorList>
            <person name="Imajoh M."/>
            <person name="Sukeda M."/>
            <person name="Shimizu M."/>
            <person name="Yamane J."/>
            <person name="Ohnishi K."/>
            <person name="Oshima S."/>
        </authorList>
    </citation>
    <scope>NUCLEOTIDE SEQUENCE [LARGE SCALE GENOMIC DNA]</scope>
    <source>
        <strain evidence="5 6">U-1</strain>
    </source>
</reference>
<dbReference type="GO" id="GO:0051701">
    <property type="term" value="P:biological process involved in interaction with host"/>
    <property type="evidence" value="ECO:0007669"/>
    <property type="project" value="TreeGrafter"/>
</dbReference>